<evidence type="ECO:0000313" key="1">
    <source>
        <dbReference type="EMBL" id="CAG8850094.1"/>
    </source>
</evidence>
<name>A0ACA9SW02_9GLOM</name>
<sequence>TKTLYNWHFYPIPHEMTIENFFEKFVYGEISSDFSFDLSSLEKIKHIEISQTPTSAAIQASQDYNIIELLNTFGTNVHFYLDEIDSTIDITQQN</sequence>
<feature type="non-terminal residue" evidence="1">
    <location>
        <position position="94"/>
    </location>
</feature>
<accession>A0ACA9SW02</accession>
<feature type="non-terminal residue" evidence="1">
    <location>
        <position position="1"/>
    </location>
</feature>
<keyword evidence="2" id="KW-1185">Reference proteome</keyword>
<comment type="caution">
    <text evidence="1">The sequence shown here is derived from an EMBL/GenBank/DDBJ whole genome shotgun (WGS) entry which is preliminary data.</text>
</comment>
<reference evidence="1" key="1">
    <citation type="submission" date="2021-06" db="EMBL/GenBank/DDBJ databases">
        <authorList>
            <person name="Kallberg Y."/>
            <person name="Tangrot J."/>
            <person name="Rosling A."/>
        </authorList>
    </citation>
    <scope>NUCLEOTIDE SEQUENCE</scope>
    <source>
        <strain evidence="1">MA461A</strain>
    </source>
</reference>
<dbReference type="EMBL" id="CAJVQC010169017">
    <property type="protein sequence ID" value="CAG8850094.1"/>
    <property type="molecule type" value="Genomic_DNA"/>
</dbReference>
<organism evidence="1 2">
    <name type="scientific">Racocetra persica</name>
    <dbReference type="NCBI Taxonomy" id="160502"/>
    <lineage>
        <taxon>Eukaryota</taxon>
        <taxon>Fungi</taxon>
        <taxon>Fungi incertae sedis</taxon>
        <taxon>Mucoromycota</taxon>
        <taxon>Glomeromycotina</taxon>
        <taxon>Glomeromycetes</taxon>
        <taxon>Diversisporales</taxon>
        <taxon>Gigasporaceae</taxon>
        <taxon>Racocetra</taxon>
    </lineage>
</organism>
<proteinExistence type="predicted"/>
<evidence type="ECO:0000313" key="2">
    <source>
        <dbReference type="Proteomes" id="UP000789920"/>
    </source>
</evidence>
<gene>
    <name evidence="1" type="ORF">RPERSI_LOCUS35921</name>
</gene>
<dbReference type="Proteomes" id="UP000789920">
    <property type="component" value="Unassembled WGS sequence"/>
</dbReference>
<protein>
    <submittedName>
        <fullName evidence="1">33443_t:CDS:1</fullName>
    </submittedName>
</protein>